<evidence type="ECO:0000256" key="6">
    <source>
        <dbReference type="ARBA" id="ARBA00022932"/>
    </source>
</evidence>
<dbReference type="GO" id="GO:0003677">
    <property type="term" value="F:DNA binding"/>
    <property type="evidence" value="ECO:0007669"/>
    <property type="project" value="UniProtKB-KW"/>
</dbReference>
<dbReference type="AlphaFoldDB" id="X1FA75"/>
<dbReference type="Pfam" id="PF03175">
    <property type="entry name" value="DNA_pol_B_2"/>
    <property type="match status" value="1"/>
</dbReference>
<evidence type="ECO:0000313" key="10">
    <source>
        <dbReference type="EMBL" id="GAH26304.1"/>
    </source>
</evidence>
<dbReference type="InterPro" id="IPR017964">
    <property type="entry name" value="DNA-dir_DNA_pol_B_CS"/>
</dbReference>
<dbReference type="PANTHER" id="PTHR33568">
    <property type="entry name" value="DNA POLYMERASE"/>
    <property type="match status" value="1"/>
</dbReference>
<dbReference type="GO" id="GO:0006260">
    <property type="term" value="P:DNA replication"/>
    <property type="evidence" value="ECO:0007669"/>
    <property type="project" value="UniProtKB-KW"/>
</dbReference>
<evidence type="ECO:0000256" key="4">
    <source>
        <dbReference type="ARBA" id="ARBA00022695"/>
    </source>
</evidence>
<dbReference type="EC" id="2.7.7.7" evidence="2"/>
<dbReference type="GO" id="GO:0000166">
    <property type="term" value="F:nucleotide binding"/>
    <property type="evidence" value="ECO:0007669"/>
    <property type="project" value="InterPro"/>
</dbReference>
<evidence type="ECO:0000256" key="5">
    <source>
        <dbReference type="ARBA" id="ARBA00022705"/>
    </source>
</evidence>
<comment type="catalytic activity">
    <reaction evidence="8">
        <text>DNA(n) + a 2'-deoxyribonucleoside 5'-triphosphate = DNA(n+1) + diphosphate</text>
        <dbReference type="Rhea" id="RHEA:22508"/>
        <dbReference type="Rhea" id="RHEA-COMP:17339"/>
        <dbReference type="Rhea" id="RHEA-COMP:17340"/>
        <dbReference type="ChEBI" id="CHEBI:33019"/>
        <dbReference type="ChEBI" id="CHEBI:61560"/>
        <dbReference type="ChEBI" id="CHEBI:173112"/>
        <dbReference type="EC" id="2.7.7.7"/>
    </reaction>
</comment>
<keyword evidence="7" id="KW-0238">DNA-binding</keyword>
<organism evidence="10">
    <name type="scientific">marine sediment metagenome</name>
    <dbReference type="NCBI Taxonomy" id="412755"/>
    <lineage>
        <taxon>unclassified sequences</taxon>
        <taxon>metagenomes</taxon>
        <taxon>ecological metagenomes</taxon>
    </lineage>
</organism>
<dbReference type="SUPFAM" id="SSF56672">
    <property type="entry name" value="DNA/RNA polymerases"/>
    <property type="match status" value="1"/>
</dbReference>
<evidence type="ECO:0000259" key="9">
    <source>
        <dbReference type="Pfam" id="PF03175"/>
    </source>
</evidence>
<dbReference type="InterPro" id="IPR004868">
    <property type="entry name" value="DNA-dir_DNA_pol_B_mt/vir"/>
</dbReference>
<comment type="similarity">
    <text evidence="1">Belongs to the DNA polymerase type-B family.</text>
</comment>
<keyword evidence="5" id="KW-0235">DNA replication</keyword>
<dbReference type="GO" id="GO:0003887">
    <property type="term" value="F:DNA-directed DNA polymerase activity"/>
    <property type="evidence" value="ECO:0007669"/>
    <property type="project" value="UniProtKB-KW"/>
</dbReference>
<dbReference type="InterPro" id="IPR043502">
    <property type="entry name" value="DNA/RNA_pol_sf"/>
</dbReference>
<dbReference type="Gene3D" id="1.10.287.690">
    <property type="entry name" value="Helix hairpin bin"/>
    <property type="match status" value="1"/>
</dbReference>
<accession>X1FA75</accession>
<keyword evidence="4" id="KW-0548">Nucleotidyltransferase</keyword>
<evidence type="ECO:0000256" key="7">
    <source>
        <dbReference type="ARBA" id="ARBA00023125"/>
    </source>
</evidence>
<evidence type="ECO:0000256" key="1">
    <source>
        <dbReference type="ARBA" id="ARBA00005755"/>
    </source>
</evidence>
<proteinExistence type="inferred from homology"/>
<sequence length="460" mass="53477">MLGKAVGLKKGKINFKTCSKKELLEYCKRDVEILLATWKKWIKFRTDNDLGNFGVTVAQQALKTYAHRFMPEKIYIHDQNTLAKFERKAYYGGRVDCFRLGNYTDDFYHLVDVNSMYPSVMINNLYPVKLTQYYENIDCSFLTQLIKKYSVVAEVIVKTKQRFFPVRLEKKVVYPVGEFTTYLCTPELKFALNRNLIKEIKKIACYEQAVIFNDYVDFFYNKKKEADKTGNSADSLFYKYMLNTLTGKFGQKGGEWIKVGENPPDLIYVINEIDSITGEVYQLRSLHGLVQKRVKEGEAFHSFVPITAHITSYSRVKMLNLIEKAGWENVYYVDTDSLFTNMKGYDRLESEMGENILGMLSVEKVAEDITIFGNKDYEFGDLKKCKGIRWDAYEISEGVYTQEVWPTLRGILRQKDKNKYYVTTRKKVLKRKYDKGILLPSGIVKPLTFPLSEPSLFQSP</sequence>
<dbReference type="PROSITE" id="PS00116">
    <property type="entry name" value="DNA_POLYMERASE_B"/>
    <property type="match status" value="1"/>
</dbReference>
<dbReference type="Gene3D" id="3.90.1600.10">
    <property type="entry name" value="Palm domain of DNA polymerase"/>
    <property type="match status" value="2"/>
</dbReference>
<protein>
    <recommendedName>
        <fullName evidence="2">DNA-directed DNA polymerase</fullName>
        <ecNumber evidence="2">2.7.7.7</ecNumber>
    </recommendedName>
</protein>
<keyword evidence="6" id="KW-0239">DNA-directed DNA polymerase</keyword>
<dbReference type="EMBL" id="BARU01000889">
    <property type="protein sequence ID" value="GAH26304.1"/>
    <property type="molecule type" value="Genomic_DNA"/>
</dbReference>
<gene>
    <name evidence="10" type="ORF">S03H2_02608</name>
</gene>
<evidence type="ECO:0000256" key="8">
    <source>
        <dbReference type="ARBA" id="ARBA00049244"/>
    </source>
</evidence>
<evidence type="ECO:0000256" key="2">
    <source>
        <dbReference type="ARBA" id="ARBA00012417"/>
    </source>
</evidence>
<evidence type="ECO:0000256" key="3">
    <source>
        <dbReference type="ARBA" id="ARBA00022679"/>
    </source>
</evidence>
<reference evidence="10" key="1">
    <citation type="journal article" date="2014" name="Front. Microbiol.">
        <title>High frequency of phylogenetically diverse reductive dehalogenase-homologous genes in deep subseafloor sedimentary metagenomes.</title>
        <authorList>
            <person name="Kawai M."/>
            <person name="Futagami T."/>
            <person name="Toyoda A."/>
            <person name="Takaki Y."/>
            <person name="Nishi S."/>
            <person name="Hori S."/>
            <person name="Arai W."/>
            <person name="Tsubouchi T."/>
            <person name="Morono Y."/>
            <person name="Uchiyama I."/>
            <person name="Ito T."/>
            <person name="Fujiyama A."/>
            <person name="Inagaki F."/>
            <person name="Takami H."/>
        </authorList>
    </citation>
    <scope>NUCLEOTIDE SEQUENCE</scope>
    <source>
        <strain evidence="10">Expedition CK06-06</strain>
    </source>
</reference>
<dbReference type="InterPro" id="IPR023211">
    <property type="entry name" value="DNA_pol_palm_dom_sf"/>
</dbReference>
<name>X1FA75_9ZZZZ</name>
<dbReference type="PANTHER" id="PTHR33568:SF3">
    <property type="entry name" value="DNA-DIRECTED DNA POLYMERASE"/>
    <property type="match status" value="1"/>
</dbReference>
<comment type="caution">
    <text evidence="10">The sequence shown here is derived from an EMBL/GenBank/DDBJ whole genome shotgun (WGS) entry which is preliminary data.</text>
</comment>
<keyword evidence="3" id="KW-0808">Transferase</keyword>
<feature type="domain" description="DNA-directed DNA polymerase family B mitochondria/virus" evidence="9">
    <location>
        <begin position="19"/>
        <end position="322"/>
    </location>
</feature>